<feature type="region of interest" description="Disordered" evidence="1">
    <location>
        <begin position="249"/>
        <end position="283"/>
    </location>
</feature>
<gene>
    <name evidence="2" type="ORF">CDEB00056_LOCUS7664</name>
</gene>
<feature type="compositionally biased region" description="Acidic residues" evidence="1">
    <location>
        <begin position="33"/>
        <end position="44"/>
    </location>
</feature>
<sequence length="374" mass="42367">MMSKTVSFCDMALELEDEVCNGSNGNDGNDNVSGDEDGDGDGDKDDGSAYFPKVYFRRGRARIFMGLYDESRSDLEMALSLLLLQNQKQKQKQQKDTDIDLDTDIDIAIDGHDKLILAVQKEMRRLDMMIIKAKKNLKRQEKAMKMVLNVQTTKTKGTTAKDDTCSARDKSEDEHEHEHDSLNKEKSTELSSSSAEVSHDDENDNVDDNDNGNATASATASGKFDNEWENDLDQGLYKDVNQRQKEYSTLRADFGRQQQRQRQRRKRQVPAISNRGNGNGNSNAAKANVYIVWYAQMAERSLRKILYWLGDKDAMTKSFQEDTNNTDANGNDDANQKGKTSRERGKNRRFQQDRVSVAGSESESEMMSNEKKMV</sequence>
<feature type="compositionally biased region" description="Basic residues" evidence="1">
    <location>
        <begin position="259"/>
        <end position="268"/>
    </location>
</feature>
<protein>
    <submittedName>
        <fullName evidence="2">Uncharacterized protein</fullName>
    </submittedName>
</protein>
<dbReference type="InterPro" id="IPR011990">
    <property type="entry name" value="TPR-like_helical_dom_sf"/>
</dbReference>
<feature type="compositionally biased region" description="Low complexity" evidence="1">
    <location>
        <begin position="21"/>
        <end position="32"/>
    </location>
</feature>
<accession>A0A7S3V7N1</accession>
<dbReference type="AlphaFoldDB" id="A0A7S3V7N1"/>
<name>A0A7S3V7N1_9STRA</name>
<feature type="compositionally biased region" description="Basic and acidic residues" evidence="1">
    <location>
        <begin position="334"/>
        <end position="344"/>
    </location>
</feature>
<feature type="region of interest" description="Disordered" evidence="1">
    <location>
        <begin position="154"/>
        <end position="227"/>
    </location>
</feature>
<feature type="region of interest" description="Disordered" evidence="1">
    <location>
        <begin position="320"/>
        <end position="374"/>
    </location>
</feature>
<reference evidence="2" key="1">
    <citation type="submission" date="2021-01" db="EMBL/GenBank/DDBJ databases">
        <authorList>
            <person name="Corre E."/>
            <person name="Pelletier E."/>
            <person name="Niang G."/>
            <person name="Scheremetjew M."/>
            <person name="Finn R."/>
            <person name="Kale V."/>
            <person name="Holt S."/>
            <person name="Cochrane G."/>
            <person name="Meng A."/>
            <person name="Brown T."/>
            <person name="Cohen L."/>
        </authorList>
    </citation>
    <scope>NUCLEOTIDE SEQUENCE</scope>
    <source>
        <strain evidence="2">MM31A-1</strain>
    </source>
</reference>
<feature type="region of interest" description="Disordered" evidence="1">
    <location>
        <begin position="20"/>
        <end position="46"/>
    </location>
</feature>
<feature type="compositionally biased region" description="Low complexity" evidence="1">
    <location>
        <begin position="274"/>
        <end position="283"/>
    </location>
</feature>
<evidence type="ECO:0000313" key="2">
    <source>
        <dbReference type="EMBL" id="CAE0462823.1"/>
    </source>
</evidence>
<feature type="compositionally biased region" description="Low complexity" evidence="1">
    <location>
        <begin position="322"/>
        <end position="333"/>
    </location>
</feature>
<dbReference type="EMBL" id="HBIO01009911">
    <property type="protein sequence ID" value="CAE0462823.1"/>
    <property type="molecule type" value="Transcribed_RNA"/>
</dbReference>
<organism evidence="2">
    <name type="scientific">Chaetoceros debilis</name>
    <dbReference type="NCBI Taxonomy" id="122233"/>
    <lineage>
        <taxon>Eukaryota</taxon>
        <taxon>Sar</taxon>
        <taxon>Stramenopiles</taxon>
        <taxon>Ochrophyta</taxon>
        <taxon>Bacillariophyta</taxon>
        <taxon>Coscinodiscophyceae</taxon>
        <taxon>Chaetocerotophycidae</taxon>
        <taxon>Chaetocerotales</taxon>
        <taxon>Chaetocerotaceae</taxon>
        <taxon>Chaetoceros</taxon>
    </lineage>
</organism>
<feature type="compositionally biased region" description="Acidic residues" evidence="1">
    <location>
        <begin position="199"/>
        <end position="210"/>
    </location>
</feature>
<feature type="compositionally biased region" description="Basic and acidic residues" evidence="1">
    <location>
        <begin position="159"/>
        <end position="188"/>
    </location>
</feature>
<dbReference type="Gene3D" id="1.25.40.10">
    <property type="entry name" value="Tetratricopeptide repeat domain"/>
    <property type="match status" value="1"/>
</dbReference>
<proteinExistence type="predicted"/>
<evidence type="ECO:0000256" key="1">
    <source>
        <dbReference type="SAM" id="MobiDB-lite"/>
    </source>
</evidence>